<dbReference type="PANTHER" id="PTHR45138">
    <property type="entry name" value="REGULATORY COMPONENTS OF SENSORY TRANSDUCTION SYSTEM"/>
    <property type="match status" value="1"/>
</dbReference>
<dbReference type="Proteomes" id="UP001231915">
    <property type="component" value="Unassembled WGS sequence"/>
</dbReference>
<reference evidence="5 6" key="1">
    <citation type="submission" date="2023-05" db="EMBL/GenBank/DDBJ databases">
        <title>Pseudoalteromonas ardens sp. nov., Pseudoalteromonas obscura sp. nov., and Pseudoalteromonas umbrosa sp. nov., isolated from the coral Montipora capitata.</title>
        <authorList>
            <person name="Thomas E.M."/>
            <person name="Smith E.M."/>
            <person name="Papke E."/>
            <person name="Shlafstein M.D."/>
            <person name="Oline D.K."/>
            <person name="Videau P."/>
            <person name="Saw J.H."/>
            <person name="Strangman W.K."/>
            <person name="Ushijima B."/>
        </authorList>
    </citation>
    <scope>NUCLEOTIDE SEQUENCE [LARGE SCALE GENOMIC DNA]</scope>
    <source>
        <strain evidence="5 6">P94</strain>
    </source>
</reference>
<dbReference type="InterPro" id="IPR043128">
    <property type="entry name" value="Rev_trsase/Diguanyl_cyclase"/>
</dbReference>
<keyword evidence="3" id="KW-0472">Membrane</keyword>
<dbReference type="RefSeq" id="WP_284138426.1">
    <property type="nucleotide sequence ID" value="NZ_JASJUT010000012.1"/>
</dbReference>
<sequence>MATRQHYFSQPDTVELVKNRLFKQLAYYCLALHSLLLVFFWYCDIWVLAAVNVGSVIAWSVGIKLLYMHQTPLALRLFCIEVTVHSVFVCATLGMDYGFQYYLWTIASLILLDYQLKLKFASALALLLILTFAMLFELFNTVQNTFLFSEFAPYIHFINVLICALPNIYTIGHIREVSFSNRYQLAQMAAIDPLTNLFNRRYAKELINNAQENSIETSQQLSVIMADIDHFKTINDKYGHEIGDEVLIEVASKIQQHTLHSDIAVRWGGEEFLLVLVNCDLTTTQARIESLRRDIATHAFNDQRLPVTMSFGIAQWHPALPFRVAVKLADDALYMSKARGRNRTTSAHSDAVQHSLQ</sequence>
<keyword evidence="5" id="KW-0548">Nucleotidyltransferase</keyword>
<dbReference type="InterPro" id="IPR000160">
    <property type="entry name" value="GGDEF_dom"/>
</dbReference>
<evidence type="ECO:0000256" key="1">
    <source>
        <dbReference type="ARBA" id="ARBA00012528"/>
    </source>
</evidence>
<evidence type="ECO:0000256" key="2">
    <source>
        <dbReference type="ARBA" id="ARBA00034247"/>
    </source>
</evidence>
<feature type="transmembrane region" description="Helical" evidence="3">
    <location>
        <begin position="74"/>
        <end position="95"/>
    </location>
</feature>
<evidence type="ECO:0000313" key="5">
    <source>
        <dbReference type="EMBL" id="MDK2597684.1"/>
    </source>
</evidence>
<feature type="domain" description="GGDEF" evidence="4">
    <location>
        <begin position="219"/>
        <end position="349"/>
    </location>
</feature>
<dbReference type="InterPro" id="IPR050469">
    <property type="entry name" value="Diguanylate_Cyclase"/>
</dbReference>
<feature type="transmembrane region" description="Helical" evidence="3">
    <location>
        <begin position="123"/>
        <end position="142"/>
    </location>
</feature>
<evidence type="ECO:0000313" key="6">
    <source>
        <dbReference type="Proteomes" id="UP001231915"/>
    </source>
</evidence>
<keyword evidence="5" id="KW-0808">Transferase</keyword>
<dbReference type="SMART" id="SM00267">
    <property type="entry name" value="GGDEF"/>
    <property type="match status" value="1"/>
</dbReference>
<dbReference type="NCBIfam" id="TIGR00254">
    <property type="entry name" value="GGDEF"/>
    <property type="match status" value="1"/>
</dbReference>
<proteinExistence type="predicted"/>
<organism evidence="5 6">
    <name type="scientific">Pseudoalteromonas obscura</name>
    <dbReference type="NCBI Taxonomy" id="3048491"/>
    <lineage>
        <taxon>Bacteria</taxon>
        <taxon>Pseudomonadati</taxon>
        <taxon>Pseudomonadota</taxon>
        <taxon>Gammaproteobacteria</taxon>
        <taxon>Alteromonadales</taxon>
        <taxon>Pseudoalteromonadaceae</taxon>
        <taxon>Pseudoalteromonas</taxon>
    </lineage>
</organism>
<dbReference type="Gene3D" id="3.30.70.270">
    <property type="match status" value="1"/>
</dbReference>
<protein>
    <recommendedName>
        <fullName evidence="1">diguanylate cyclase</fullName>
        <ecNumber evidence="1">2.7.7.65</ecNumber>
    </recommendedName>
</protein>
<name>A0ABT7ERL7_9GAMM</name>
<dbReference type="InterPro" id="IPR029787">
    <property type="entry name" value="Nucleotide_cyclase"/>
</dbReference>
<keyword evidence="6" id="KW-1185">Reference proteome</keyword>
<feature type="transmembrane region" description="Helical" evidence="3">
    <location>
        <begin position="48"/>
        <end position="67"/>
    </location>
</feature>
<comment type="caution">
    <text evidence="5">The sequence shown here is derived from an EMBL/GenBank/DDBJ whole genome shotgun (WGS) entry which is preliminary data.</text>
</comment>
<gene>
    <name evidence="5" type="ORF">QNM18_21720</name>
</gene>
<keyword evidence="3" id="KW-0812">Transmembrane</keyword>
<keyword evidence="3" id="KW-1133">Transmembrane helix</keyword>
<dbReference type="PANTHER" id="PTHR45138:SF9">
    <property type="entry name" value="DIGUANYLATE CYCLASE DGCM-RELATED"/>
    <property type="match status" value="1"/>
</dbReference>
<dbReference type="GO" id="GO:0052621">
    <property type="term" value="F:diguanylate cyclase activity"/>
    <property type="evidence" value="ECO:0007669"/>
    <property type="project" value="UniProtKB-EC"/>
</dbReference>
<dbReference type="SUPFAM" id="SSF55073">
    <property type="entry name" value="Nucleotide cyclase"/>
    <property type="match status" value="1"/>
</dbReference>
<dbReference type="CDD" id="cd01949">
    <property type="entry name" value="GGDEF"/>
    <property type="match status" value="1"/>
</dbReference>
<dbReference type="Pfam" id="PF00990">
    <property type="entry name" value="GGDEF"/>
    <property type="match status" value="1"/>
</dbReference>
<feature type="transmembrane region" description="Helical" evidence="3">
    <location>
        <begin position="154"/>
        <end position="172"/>
    </location>
</feature>
<comment type="catalytic activity">
    <reaction evidence="2">
        <text>2 GTP = 3',3'-c-di-GMP + 2 diphosphate</text>
        <dbReference type="Rhea" id="RHEA:24898"/>
        <dbReference type="ChEBI" id="CHEBI:33019"/>
        <dbReference type="ChEBI" id="CHEBI:37565"/>
        <dbReference type="ChEBI" id="CHEBI:58805"/>
        <dbReference type="EC" id="2.7.7.65"/>
    </reaction>
</comment>
<evidence type="ECO:0000256" key="3">
    <source>
        <dbReference type="SAM" id="Phobius"/>
    </source>
</evidence>
<dbReference type="EMBL" id="JASJUT010000012">
    <property type="protein sequence ID" value="MDK2597684.1"/>
    <property type="molecule type" value="Genomic_DNA"/>
</dbReference>
<dbReference type="PROSITE" id="PS50887">
    <property type="entry name" value="GGDEF"/>
    <property type="match status" value="1"/>
</dbReference>
<dbReference type="EC" id="2.7.7.65" evidence="1"/>
<evidence type="ECO:0000259" key="4">
    <source>
        <dbReference type="PROSITE" id="PS50887"/>
    </source>
</evidence>
<feature type="transmembrane region" description="Helical" evidence="3">
    <location>
        <begin position="25"/>
        <end position="42"/>
    </location>
</feature>
<accession>A0ABT7ERL7</accession>